<accession>V7APG3</accession>
<keyword evidence="6" id="KW-1185">Reference proteome</keyword>
<dbReference type="eggNOG" id="ENOG502QPIT">
    <property type="taxonomic scope" value="Eukaryota"/>
</dbReference>
<evidence type="ECO:0000256" key="4">
    <source>
        <dbReference type="ARBA" id="ARBA00023180"/>
    </source>
</evidence>
<reference evidence="6" key="1">
    <citation type="journal article" date="2014" name="Nat. Genet.">
        <title>A reference genome for common bean and genome-wide analysis of dual domestications.</title>
        <authorList>
            <person name="Schmutz J."/>
            <person name="McClean P.E."/>
            <person name="Mamidi S."/>
            <person name="Wu G.A."/>
            <person name="Cannon S.B."/>
            <person name="Grimwood J."/>
            <person name="Jenkins J."/>
            <person name="Shu S."/>
            <person name="Song Q."/>
            <person name="Chavarro C."/>
            <person name="Torres-Torres M."/>
            <person name="Geffroy V."/>
            <person name="Moghaddam S.M."/>
            <person name="Gao D."/>
            <person name="Abernathy B."/>
            <person name="Barry K."/>
            <person name="Blair M."/>
            <person name="Brick M.A."/>
            <person name="Chovatia M."/>
            <person name="Gepts P."/>
            <person name="Goodstein D.M."/>
            <person name="Gonzales M."/>
            <person name="Hellsten U."/>
            <person name="Hyten D.L."/>
            <person name="Jia G."/>
            <person name="Kelly J.D."/>
            <person name="Kudrna D."/>
            <person name="Lee R."/>
            <person name="Richard M.M."/>
            <person name="Miklas P.N."/>
            <person name="Osorno J.M."/>
            <person name="Rodrigues J."/>
            <person name="Thareau V."/>
            <person name="Urrea C.A."/>
            <person name="Wang M."/>
            <person name="Yu Y."/>
            <person name="Zhang M."/>
            <person name="Wing R.A."/>
            <person name="Cregan P.B."/>
            <person name="Rokhsar D.S."/>
            <person name="Jackson S.A."/>
        </authorList>
    </citation>
    <scope>NUCLEOTIDE SEQUENCE [LARGE SCALE GENOMIC DNA]</scope>
    <source>
        <strain evidence="6">cv. G19833</strain>
    </source>
</reference>
<dbReference type="CDD" id="cd01837">
    <property type="entry name" value="SGNH_plant_lipase_like"/>
    <property type="match status" value="1"/>
</dbReference>
<protein>
    <recommendedName>
        <fullName evidence="7">GDSL esterase/lipase</fullName>
    </recommendedName>
</protein>
<evidence type="ECO:0000256" key="3">
    <source>
        <dbReference type="ARBA" id="ARBA00022801"/>
    </source>
</evidence>
<dbReference type="InterPro" id="IPR036514">
    <property type="entry name" value="SGNH_hydro_sf"/>
</dbReference>
<sequence>MALPLLPLSVEELCQSEKISKMGTLKVSNSLCRFSKILVICMVAFSLVDSSYCVCEFEAIFNFGDSNSDTGGFHTAFPAQPGPYGMTYFKKPVGRASDGRLILDFLAEGLGLAHLSPYLESIGSDYSHGANFASSASTVIPPIASFFLSGLSPFSLSIQLSQIKQFKARVDELHQTGTISSSGRSSGTKIPSSPDIFKKAIYMFYIGQNDLTSKIAATGSIDGVRDSFPQIVSQINDAIKELYALGARTFMVFNLGPVGCYPGYLVELPHASSFDFDEFGCMISYQNVVNYYNKLLKWTLSQTRERLADVSLIHVDTHSALLELFHHPTLYGFKYATKTCCGYGGGDHNFHPKILCGNVLASACAEPQEYVSWDGIHFTEAANKIVAHAILNGSLFDPPFPLHERCDLQPIG</sequence>
<evidence type="ECO:0008006" key="7">
    <source>
        <dbReference type="Google" id="ProtNLM"/>
    </source>
</evidence>
<comment type="similarity">
    <text evidence="1">Belongs to the 'GDSL' lipolytic enzyme family.</text>
</comment>
<dbReference type="PANTHER" id="PTHR22835">
    <property type="entry name" value="ZINC FINGER FYVE DOMAIN CONTAINING PROTEIN"/>
    <property type="match status" value="1"/>
</dbReference>
<dbReference type="OMA" id="GFHTAFP"/>
<keyword evidence="3" id="KW-0378">Hydrolase</keyword>
<dbReference type="SMR" id="V7APG3"/>
<dbReference type="InterPro" id="IPR035669">
    <property type="entry name" value="SGNH_plant_lipase-like"/>
</dbReference>
<evidence type="ECO:0000313" key="6">
    <source>
        <dbReference type="Proteomes" id="UP000000226"/>
    </source>
</evidence>
<evidence type="ECO:0000256" key="1">
    <source>
        <dbReference type="ARBA" id="ARBA00008668"/>
    </source>
</evidence>
<dbReference type="Pfam" id="PF00657">
    <property type="entry name" value="Lipase_GDSL"/>
    <property type="match status" value="1"/>
</dbReference>
<evidence type="ECO:0000313" key="5">
    <source>
        <dbReference type="EMBL" id="ESW07185.1"/>
    </source>
</evidence>
<dbReference type="Proteomes" id="UP000000226">
    <property type="component" value="Chromosome 10"/>
</dbReference>
<organism evidence="5 6">
    <name type="scientific">Phaseolus vulgaris</name>
    <name type="common">Kidney bean</name>
    <name type="synonym">French bean</name>
    <dbReference type="NCBI Taxonomy" id="3885"/>
    <lineage>
        <taxon>Eukaryota</taxon>
        <taxon>Viridiplantae</taxon>
        <taxon>Streptophyta</taxon>
        <taxon>Embryophyta</taxon>
        <taxon>Tracheophyta</taxon>
        <taxon>Spermatophyta</taxon>
        <taxon>Magnoliopsida</taxon>
        <taxon>eudicotyledons</taxon>
        <taxon>Gunneridae</taxon>
        <taxon>Pentapetalae</taxon>
        <taxon>rosids</taxon>
        <taxon>fabids</taxon>
        <taxon>Fabales</taxon>
        <taxon>Fabaceae</taxon>
        <taxon>Papilionoideae</taxon>
        <taxon>50 kb inversion clade</taxon>
        <taxon>NPAAA clade</taxon>
        <taxon>indigoferoid/millettioid clade</taxon>
        <taxon>Phaseoleae</taxon>
        <taxon>Phaseolus</taxon>
    </lineage>
</organism>
<evidence type="ECO:0000256" key="2">
    <source>
        <dbReference type="ARBA" id="ARBA00022729"/>
    </source>
</evidence>
<dbReference type="SUPFAM" id="SSF52266">
    <property type="entry name" value="SGNH hydrolase"/>
    <property type="match status" value="1"/>
</dbReference>
<dbReference type="GO" id="GO:0016788">
    <property type="term" value="F:hydrolase activity, acting on ester bonds"/>
    <property type="evidence" value="ECO:0007669"/>
    <property type="project" value="InterPro"/>
</dbReference>
<dbReference type="EMBL" id="CM002297">
    <property type="protein sequence ID" value="ESW07185.1"/>
    <property type="molecule type" value="Genomic_DNA"/>
</dbReference>
<keyword evidence="4" id="KW-0325">Glycoprotein</keyword>
<dbReference type="PANTHER" id="PTHR22835:SF509">
    <property type="entry name" value="GDSL-LIKE LIPASE_ACYLHYDROLASE"/>
    <property type="match status" value="1"/>
</dbReference>
<keyword evidence="2" id="KW-0732">Signal</keyword>
<proteinExistence type="inferred from homology"/>
<dbReference type="OrthoDB" id="1600564at2759"/>
<dbReference type="InterPro" id="IPR001087">
    <property type="entry name" value="GDSL"/>
</dbReference>
<dbReference type="AlphaFoldDB" id="V7APG3"/>
<gene>
    <name evidence="5" type="ORF">PHAVU_010G108700g</name>
</gene>
<dbReference type="Gramene" id="ESW07185">
    <property type="protein sequence ID" value="ESW07185"/>
    <property type="gene ID" value="PHAVU_010G108700g"/>
</dbReference>
<name>V7APG3_PHAVU</name>
<dbReference type="Gene3D" id="3.40.50.1110">
    <property type="entry name" value="SGNH hydrolase"/>
    <property type="match status" value="1"/>
</dbReference>